<organism evidence="1 2">
    <name type="scientific">Liparis tanakae</name>
    <name type="common">Tanaka's snailfish</name>
    <dbReference type="NCBI Taxonomy" id="230148"/>
    <lineage>
        <taxon>Eukaryota</taxon>
        <taxon>Metazoa</taxon>
        <taxon>Chordata</taxon>
        <taxon>Craniata</taxon>
        <taxon>Vertebrata</taxon>
        <taxon>Euteleostomi</taxon>
        <taxon>Actinopterygii</taxon>
        <taxon>Neopterygii</taxon>
        <taxon>Teleostei</taxon>
        <taxon>Neoteleostei</taxon>
        <taxon>Acanthomorphata</taxon>
        <taxon>Eupercaria</taxon>
        <taxon>Perciformes</taxon>
        <taxon>Cottioidei</taxon>
        <taxon>Cottales</taxon>
        <taxon>Liparidae</taxon>
        <taxon>Liparis</taxon>
    </lineage>
</organism>
<accession>A0A4Z2IQP4</accession>
<dbReference type="Proteomes" id="UP000314294">
    <property type="component" value="Unassembled WGS sequence"/>
</dbReference>
<name>A0A4Z2IQP4_9TELE</name>
<dbReference type="AlphaFoldDB" id="A0A4Z2IQP4"/>
<reference evidence="1 2" key="1">
    <citation type="submission" date="2019-03" db="EMBL/GenBank/DDBJ databases">
        <title>First draft genome of Liparis tanakae, snailfish: a comprehensive survey of snailfish specific genes.</title>
        <authorList>
            <person name="Kim W."/>
            <person name="Song I."/>
            <person name="Jeong J.-H."/>
            <person name="Kim D."/>
            <person name="Kim S."/>
            <person name="Ryu S."/>
            <person name="Song J.Y."/>
            <person name="Lee S.K."/>
        </authorList>
    </citation>
    <scope>NUCLEOTIDE SEQUENCE [LARGE SCALE GENOMIC DNA]</scope>
    <source>
        <tissue evidence="1">Muscle</tissue>
    </source>
</reference>
<dbReference type="EMBL" id="SRLO01000060">
    <property type="protein sequence ID" value="TNN79844.1"/>
    <property type="molecule type" value="Genomic_DNA"/>
</dbReference>
<protein>
    <submittedName>
        <fullName evidence="1">Uncharacterized protein</fullName>
    </submittedName>
</protein>
<evidence type="ECO:0000313" key="1">
    <source>
        <dbReference type="EMBL" id="TNN79844.1"/>
    </source>
</evidence>
<keyword evidence="2" id="KW-1185">Reference proteome</keyword>
<sequence length="79" mass="8936">MVNTADMMPAEHEHVDIDSGSTVSMLVVVLNSECPKRMERLKAERGTVREDRRGVPENRPSGPLHVVLRDFTPIDFCPY</sequence>
<proteinExistence type="predicted"/>
<evidence type="ECO:0000313" key="2">
    <source>
        <dbReference type="Proteomes" id="UP000314294"/>
    </source>
</evidence>
<comment type="caution">
    <text evidence="1">The sequence shown here is derived from an EMBL/GenBank/DDBJ whole genome shotgun (WGS) entry which is preliminary data.</text>
</comment>
<gene>
    <name evidence="1" type="ORF">EYF80_009881</name>
</gene>